<evidence type="ECO:0000313" key="1">
    <source>
        <dbReference type="EMBL" id="QEV45819.1"/>
    </source>
</evidence>
<reference evidence="1 2" key="1">
    <citation type="submission" date="2017-09" db="EMBL/GenBank/DDBJ databases">
        <authorList>
            <person name="Lee N."/>
            <person name="Cho B.-K."/>
        </authorList>
    </citation>
    <scope>NUCLEOTIDE SEQUENCE [LARGE SCALE GENOMIC DNA]</scope>
    <source>
        <strain evidence="1 2">ATCC 27476</strain>
    </source>
</reference>
<dbReference type="RefSeq" id="WP_150528189.1">
    <property type="nucleotide sequence ID" value="NZ_BNBW01000002.1"/>
</dbReference>
<organism evidence="1 2">
    <name type="scientific">Streptomyces vinaceus</name>
    <dbReference type="NCBI Taxonomy" id="1960"/>
    <lineage>
        <taxon>Bacteria</taxon>
        <taxon>Bacillati</taxon>
        <taxon>Actinomycetota</taxon>
        <taxon>Actinomycetes</taxon>
        <taxon>Kitasatosporales</taxon>
        <taxon>Streptomycetaceae</taxon>
        <taxon>Streptomyces</taxon>
    </lineage>
</organism>
<keyword evidence="2" id="KW-1185">Reference proteome</keyword>
<dbReference type="GeneID" id="95611400"/>
<proteinExistence type="predicted"/>
<accession>A0A5J6J4L0</accession>
<dbReference type="Proteomes" id="UP000325563">
    <property type="component" value="Chromosome"/>
</dbReference>
<evidence type="ECO:0000313" key="2">
    <source>
        <dbReference type="Proteomes" id="UP000325563"/>
    </source>
</evidence>
<sequence length="85" mass="9231">MEFTVGDMAIRTEGTDGDDRAIEFLVAPRGGAGGEGAGWAEEAHFAIHREHDQGWEVARLSIDPLSGSVPIAAVEWAMEFAREYL</sequence>
<protein>
    <submittedName>
        <fullName evidence="1">Uncharacterized protein</fullName>
    </submittedName>
</protein>
<name>A0A5J6J4L0_STRVI</name>
<dbReference type="AlphaFoldDB" id="A0A5J6J4L0"/>
<dbReference type="KEGG" id="svn:CP980_12615"/>
<gene>
    <name evidence="1" type="ORF">CP980_12615</name>
</gene>
<dbReference type="EMBL" id="CP023692">
    <property type="protein sequence ID" value="QEV45819.1"/>
    <property type="molecule type" value="Genomic_DNA"/>
</dbReference>